<evidence type="ECO:0000313" key="1">
    <source>
        <dbReference type="EMBL" id="MFC5054812.1"/>
    </source>
</evidence>
<accession>A0ABV9Y009</accession>
<dbReference type="EMBL" id="JBHSJB010000011">
    <property type="protein sequence ID" value="MFC5054812.1"/>
    <property type="molecule type" value="Genomic_DNA"/>
</dbReference>
<dbReference type="Proteomes" id="UP001595833">
    <property type="component" value="Unassembled WGS sequence"/>
</dbReference>
<reference evidence="2" key="1">
    <citation type="journal article" date="2019" name="Int. J. Syst. Evol. Microbiol.">
        <title>The Global Catalogue of Microorganisms (GCM) 10K type strain sequencing project: providing services to taxonomists for standard genome sequencing and annotation.</title>
        <authorList>
            <consortium name="The Broad Institute Genomics Platform"/>
            <consortium name="The Broad Institute Genome Sequencing Center for Infectious Disease"/>
            <person name="Wu L."/>
            <person name="Ma J."/>
        </authorList>
    </citation>
    <scope>NUCLEOTIDE SEQUENCE [LARGE SCALE GENOMIC DNA]</scope>
    <source>
        <strain evidence="2">KCTC 12848</strain>
    </source>
</reference>
<name>A0ABV9Y009_9PSEU</name>
<organism evidence="1 2">
    <name type="scientific">Saccharothrix xinjiangensis</name>
    <dbReference type="NCBI Taxonomy" id="204798"/>
    <lineage>
        <taxon>Bacteria</taxon>
        <taxon>Bacillati</taxon>
        <taxon>Actinomycetota</taxon>
        <taxon>Actinomycetes</taxon>
        <taxon>Pseudonocardiales</taxon>
        <taxon>Pseudonocardiaceae</taxon>
        <taxon>Saccharothrix</taxon>
    </lineage>
</organism>
<comment type="caution">
    <text evidence="1">The sequence shown here is derived from an EMBL/GenBank/DDBJ whole genome shotgun (WGS) entry which is preliminary data.</text>
</comment>
<evidence type="ECO:0000313" key="2">
    <source>
        <dbReference type="Proteomes" id="UP001595833"/>
    </source>
</evidence>
<sequence length="86" mass="8880">MASIGEVRGLIEQAIAKANESVSALQQAADLVEDAQSLLSTATEGSNRSEAEQVNARFAEVVSGVSDLQKTLSAGISQAEGMNSEL</sequence>
<protein>
    <recommendedName>
        <fullName evidence="3">Methyl-accepting chemotaxis protein</fullName>
    </recommendedName>
</protein>
<dbReference type="RefSeq" id="WP_344033880.1">
    <property type="nucleotide sequence ID" value="NZ_BAAAKE010000001.1"/>
</dbReference>
<gene>
    <name evidence="1" type="ORF">ACFPFM_13725</name>
</gene>
<keyword evidence="2" id="KW-1185">Reference proteome</keyword>
<proteinExistence type="predicted"/>
<evidence type="ECO:0008006" key="3">
    <source>
        <dbReference type="Google" id="ProtNLM"/>
    </source>
</evidence>